<feature type="transmembrane region" description="Helical" evidence="1">
    <location>
        <begin position="109"/>
        <end position="137"/>
    </location>
</feature>
<dbReference type="InterPro" id="IPR000620">
    <property type="entry name" value="EamA_dom"/>
</dbReference>
<organism evidence="3 4">
    <name type="scientific">Neptunomonas concharum</name>
    <dbReference type="NCBI Taxonomy" id="1031538"/>
    <lineage>
        <taxon>Bacteria</taxon>
        <taxon>Pseudomonadati</taxon>
        <taxon>Pseudomonadota</taxon>
        <taxon>Gammaproteobacteria</taxon>
        <taxon>Oceanospirillales</taxon>
        <taxon>Oceanospirillaceae</taxon>
        <taxon>Neptunomonas</taxon>
    </lineage>
</organism>
<keyword evidence="1" id="KW-0472">Membrane</keyword>
<feature type="transmembrane region" description="Helical" evidence="1">
    <location>
        <begin position="184"/>
        <end position="205"/>
    </location>
</feature>
<name>A0A5P1RET8_9GAMM</name>
<feature type="transmembrane region" description="Helical" evidence="1">
    <location>
        <begin position="67"/>
        <end position="89"/>
    </location>
</feature>
<dbReference type="Gene3D" id="1.10.3730.20">
    <property type="match status" value="1"/>
</dbReference>
<keyword evidence="1" id="KW-1133">Transmembrane helix</keyword>
<dbReference type="Pfam" id="PF00892">
    <property type="entry name" value="EamA"/>
    <property type="match status" value="1"/>
</dbReference>
<reference evidence="3 4" key="1">
    <citation type="journal article" date="2019" name="Biochem. Eng. J.">
        <title>Metabolic engineering of the marine bacteria Neptunomonas concharum for the production of acetoin and meso-2,3-butanediol from acetate.</title>
        <authorList>
            <person name="Li W."/>
            <person name="Pu N."/>
            <person name="Liu C.-X."/>
            <person name="Yuan Q.-P."/>
            <person name="Li Z.-J."/>
        </authorList>
    </citation>
    <scope>NUCLEOTIDE SEQUENCE [LARGE SCALE GENOMIC DNA]</scope>
    <source>
        <strain evidence="3 4">JCM17730</strain>
    </source>
</reference>
<dbReference type="RefSeq" id="WP_138987890.1">
    <property type="nucleotide sequence ID" value="NZ_CP043869.1"/>
</dbReference>
<dbReference type="InterPro" id="IPR037185">
    <property type="entry name" value="EmrE-like"/>
</dbReference>
<feature type="transmembrane region" description="Helical" evidence="1">
    <location>
        <begin position="35"/>
        <end position="55"/>
    </location>
</feature>
<evidence type="ECO:0000313" key="3">
    <source>
        <dbReference type="EMBL" id="QEQ97775.1"/>
    </source>
</evidence>
<evidence type="ECO:0000259" key="2">
    <source>
        <dbReference type="Pfam" id="PF00892"/>
    </source>
</evidence>
<feature type="transmembrane region" description="Helical" evidence="1">
    <location>
        <begin position="149"/>
        <end position="169"/>
    </location>
</feature>
<evidence type="ECO:0000256" key="1">
    <source>
        <dbReference type="SAM" id="Phobius"/>
    </source>
</evidence>
<feature type="transmembrane region" description="Helical" evidence="1">
    <location>
        <begin position="244"/>
        <end position="263"/>
    </location>
</feature>
<dbReference type="KEGG" id="ncu:F0U83_14180"/>
<gene>
    <name evidence="3" type="ORF">F0U83_14180</name>
</gene>
<protein>
    <submittedName>
        <fullName evidence="3">DMT family transporter</fullName>
    </submittedName>
</protein>
<feature type="domain" description="EamA" evidence="2">
    <location>
        <begin position="152"/>
        <end position="289"/>
    </location>
</feature>
<keyword evidence="4" id="KW-1185">Reference proteome</keyword>
<sequence length="291" mass="31698">MLWIPFTLFAAFMQSWRNAFQNELSKEVSTAGVTFARFIYASPIAGIYLWGLYQYKSAPIPSFSHTFLYTVLLASISQIIATALMVMLFRLRNYAIGVGLAKSEAVIAATLGALLFSAPLSSLAWAGVIIGAVAVWLMSNTGSLRQISLSTVGLGVGSGLAFALTTLWVREASLMLEVDFPYNAAWVLLFVISTQTLMLLTWLILKEPSTLSALWQHPKLTLSISLFSCLGSLGWFAAMSLETVALVKTLGQVEILFTLLISARWFKERLSRRDLLGLALIVAGAACVILA</sequence>
<dbReference type="GO" id="GO:0016020">
    <property type="term" value="C:membrane"/>
    <property type="evidence" value="ECO:0007669"/>
    <property type="project" value="InterPro"/>
</dbReference>
<dbReference type="OrthoDB" id="6707471at2"/>
<evidence type="ECO:0000313" key="4">
    <source>
        <dbReference type="Proteomes" id="UP000324760"/>
    </source>
</evidence>
<feature type="transmembrane region" description="Helical" evidence="1">
    <location>
        <begin position="217"/>
        <end position="238"/>
    </location>
</feature>
<dbReference type="AlphaFoldDB" id="A0A5P1RET8"/>
<dbReference type="SUPFAM" id="SSF103481">
    <property type="entry name" value="Multidrug resistance efflux transporter EmrE"/>
    <property type="match status" value="2"/>
</dbReference>
<dbReference type="EMBL" id="CP043869">
    <property type="protein sequence ID" value="QEQ97775.1"/>
    <property type="molecule type" value="Genomic_DNA"/>
</dbReference>
<keyword evidence="1" id="KW-0812">Transmembrane</keyword>
<dbReference type="Proteomes" id="UP000324760">
    <property type="component" value="Chromosome"/>
</dbReference>
<accession>A0A5P1RET8</accession>
<proteinExistence type="predicted"/>